<dbReference type="SUPFAM" id="SSF51556">
    <property type="entry name" value="Metallo-dependent hydrolases"/>
    <property type="match status" value="1"/>
</dbReference>
<evidence type="ECO:0000313" key="4">
    <source>
        <dbReference type="Proteomes" id="UP000248764"/>
    </source>
</evidence>
<dbReference type="Gene3D" id="3.20.20.140">
    <property type="entry name" value="Metal-dependent hydrolases"/>
    <property type="match status" value="1"/>
</dbReference>
<evidence type="ECO:0000256" key="1">
    <source>
        <dbReference type="ARBA" id="ARBA00023239"/>
    </source>
</evidence>
<dbReference type="InterPro" id="IPR032465">
    <property type="entry name" value="ACMSD"/>
</dbReference>
<accession>A0A2W2C2P8</accession>
<feature type="domain" description="Amidohydrolase-related" evidence="2">
    <location>
        <begin position="29"/>
        <end position="247"/>
    </location>
</feature>
<gene>
    <name evidence="3" type="ORF">C1I92_28195</name>
</gene>
<dbReference type="PANTHER" id="PTHR21240">
    <property type="entry name" value="2-AMINO-3-CARBOXYLMUCONATE-6-SEMIALDEHYDE DECARBOXYLASE"/>
    <property type="match status" value="1"/>
</dbReference>
<name>A0A2W2C2P8_9ACTN</name>
<reference evidence="3 4" key="1">
    <citation type="submission" date="2018-01" db="EMBL/GenBank/DDBJ databases">
        <title>Draft genome sequence of Jiangella sp. GTF31.</title>
        <authorList>
            <person name="Sahin N."/>
            <person name="Ay H."/>
            <person name="Saygin H."/>
        </authorList>
    </citation>
    <scope>NUCLEOTIDE SEQUENCE [LARGE SCALE GENOMIC DNA]</scope>
    <source>
        <strain evidence="3 4">GTF31</strain>
    </source>
</reference>
<proteinExistence type="predicted"/>
<keyword evidence="1" id="KW-0456">Lyase</keyword>
<keyword evidence="4" id="KW-1185">Reference proteome</keyword>
<protein>
    <submittedName>
        <fullName evidence="3">Metal-dependent hydrolase</fullName>
    </submittedName>
</protein>
<dbReference type="Proteomes" id="UP000248764">
    <property type="component" value="Unassembled WGS sequence"/>
</dbReference>
<dbReference type="InterPro" id="IPR032466">
    <property type="entry name" value="Metal_Hydrolase"/>
</dbReference>
<keyword evidence="3" id="KW-0378">Hydrolase</keyword>
<evidence type="ECO:0000313" key="3">
    <source>
        <dbReference type="EMBL" id="PZF80036.1"/>
    </source>
</evidence>
<dbReference type="AlphaFoldDB" id="A0A2W2C2P8"/>
<comment type="caution">
    <text evidence="3">The sequence shown here is derived from an EMBL/GenBank/DDBJ whole genome shotgun (WGS) entry which is preliminary data.</text>
</comment>
<organism evidence="3 4">
    <name type="scientific">Jiangella anatolica</name>
    <dbReference type="NCBI Taxonomy" id="2670374"/>
    <lineage>
        <taxon>Bacteria</taxon>
        <taxon>Bacillati</taxon>
        <taxon>Actinomycetota</taxon>
        <taxon>Actinomycetes</taxon>
        <taxon>Jiangellales</taxon>
        <taxon>Jiangellaceae</taxon>
        <taxon>Jiangella</taxon>
    </lineage>
</organism>
<evidence type="ECO:0000259" key="2">
    <source>
        <dbReference type="Pfam" id="PF04909"/>
    </source>
</evidence>
<dbReference type="RefSeq" id="WP_111257973.1">
    <property type="nucleotide sequence ID" value="NZ_POTW01000104.1"/>
</dbReference>
<dbReference type="GO" id="GO:0016831">
    <property type="term" value="F:carboxy-lyase activity"/>
    <property type="evidence" value="ECO:0007669"/>
    <property type="project" value="InterPro"/>
</dbReference>
<dbReference type="InterPro" id="IPR006680">
    <property type="entry name" value="Amidohydro-rel"/>
</dbReference>
<dbReference type="GO" id="GO:0016787">
    <property type="term" value="F:hydrolase activity"/>
    <property type="evidence" value="ECO:0007669"/>
    <property type="project" value="UniProtKB-KW"/>
</dbReference>
<dbReference type="EMBL" id="POTW01000104">
    <property type="protein sequence ID" value="PZF80036.1"/>
    <property type="molecule type" value="Genomic_DNA"/>
</dbReference>
<sequence>MIVDIHGHLGSPGDFFVPEPSAQWLLRMADRVGIDAIGVSHFVALNLDARRGNTMAIDLATQYPGRLGAWLVANPHDRDGDRVIADQLDVPGVWGLKVHPDFHSVPVLDRRYERYLRLAADHSVPVLSHGQTRSDYSDPADLAEVARRHPGLTLLVGHAGLWTDGFARAAELAAAQPGLHLEIAGSRLTTRWLERMVAIAGADKVLFGTDANFLDPRVGLGKVVHSRLADADRELVLGGNAVRLLGRRLPPHRQPSREQDLLGRRG</sequence>
<dbReference type="Pfam" id="PF04909">
    <property type="entry name" value="Amidohydro_2"/>
    <property type="match status" value="1"/>
</dbReference>